<feature type="domain" description="Virulence-associated protein E-like" evidence="2">
    <location>
        <begin position="1"/>
        <end position="79"/>
    </location>
</feature>
<gene>
    <name evidence="3" type="ORF">SSE37_22654</name>
</gene>
<feature type="region of interest" description="Disordered" evidence="1">
    <location>
        <begin position="181"/>
        <end position="204"/>
    </location>
</feature>
<dbReference type="OrthoDB" id="9763644at2"/>
<keyword evidence="4" id="KW-1185">Reference proteome</keyword>
<evidence type="ECO:0000313" key="3">
    <source>
        <dbReference type="EMBL" id="EBA09091.1"/>
    </source>
</evidence>
<accession>A3JZX6</accession>
<comment type="caution">
    <text evidence="3">The sequence shown here is derived from an EMBL/GenBank/DDBJ whole genome shotgun (WGS) entry which is preliminary data.</text>
</comment>
<protein>
    <recommendedName>
        <fullName evidence="2">Virulence-associated protein E-like domain-containing protein</fullName>
    </recommendedName>
</protein>
<sequence>MGSTNDESYLRDPTGNRGYWPLKLNIEGAIDTDAFKVELPQIMGEAYACYVAMREAKPTGDLPLYLVDPEAQREATALQEGARVETPASILSEQLGAWLDAPVGEDFDDLDGTEPRYRDRICTQLIWTDFMSQDGRKTIPHQEVQSINNAMKMARGWEAKSSIRFENMGVRRGWVRSEAFAPMPSRSPKRRQLRDPEPEPLDLL</sequence>
<dbReference type="Proteomes" id="UP000005713">
    <property type="component" value="Unassembled WGS sequence"/>
</dbReference>
<dbReference type="EMBL" id="AAYA01000003">
    <property type="protein sequence ID" value="EBA09091.1"/>
    <property type="molecule type" value="Genomic_DNA"/>
</dbReference>
<dbReference type="eggNOG" id="COG5545">
    <property type="taxonomic scope" value="Bacteria"/>
</dbReference>
<evidence type="ECO:0000313" key="4">
    <source>
        <dbReference type="Proteomes" id="UP000005713"/>
    </source>
</evidence>
<evidence type="ECO:0000259" key="2">
    <source>
        <dbReference type="Pfam" id="PF05272"/>
    </source>
</evidence>
<name>A3JZX6_SAGS3</name>
<evidence type="ECO:0000256" key="1">
    <source>
        <dbReference type="SAM" id="MobiDB-lite"/>
    </source>
</evidence>
<dbReference type="InterPro" id="IPR007936">
    <property type="entry name" value="VapE-like_dom"/>
</dbReference>
<organism evidence="3 4">
    <name type="scientific">Sagittula stellata (strain ATCC 700073 / DSM 11524 / E-37)</name>
    <dbReference type="NCBI Taxonomy" id="388399"/>
    <lineage>
        <taxon>Bacteria</taxon>
        <taxon>Pseudomonadati</taxon>
        <taxon>Pseudomonadota</taxon>
        <taxon>Alphaproteobacteria</taxon>
        <taxon>Rhodobacterales</taxon>
        <taxon>Roseobacteraceae</taxon>
        <taxon>Sagittula</taxon>
    </lineage>
</organism>
<proteinExistence type="predicted"/>
<dbReference type="Pfam" id="PF05272">
    <property type="entry name" value="VapE-like_dom"/>
    <property type="match status" value="1"/>
</dbReference>
<reference evidence="3 4" key="1">
    <citation type="submission" date="2006-06" db="EMBL/GenBank/DDBJ databases">
        <authorList>
            <person name="Moran M.A."/>
            <person name="Ferriera S."/>
            <person name="Johnson J."/>
            <person name="Kravitz S."/>
            <person name="Beeson K."/>
            <person name="Sutton G."/>
            <person name="Rogers Y.-H."/>
            <person name="Friedman R."/>
            <person name="Frazier M."/>
            <person name="Venter J.C."/>
        </authorList>
    </citation>
    <scope>NUCLEOTIDE SEQUENCE [LARGE SCALE GENOMIC DNA]</scope>
    <source>
        <strain evidence="3 4">E-37</strain>
    </source>
</reference>
<dbReference type="AlphaFoldDB" id="A3JZX6"/>